<keyword evidence="7 10" id="KW-0256">Endoplasmic reticulum</keyword>
<comment type="function">
    <text evidence="1 10">Subunit of the oligosaccharyl transferase (OST) complex that catalyzes the initial transfer of a defined glycan (Glc(3)Man(9)GlcNAc(2) in eukaryotes) from the lipid carrier dolichol-pyrophosphate to an asparagine residue within an Asn-X-Ser/Thr consensus motif in nascent polypeptide chains, the first step in protein N-glycosylation. N-glycosylation occurs cotranslationally and the complex associates with the Sec61 complex at the channel-forming translocon complex that mediates protein translocation across the endoplasmic reticulum (ER). All subunits are required for a maximal enzyme activity.</text>
</comment>
<evidence type="ECO:0000256" key="7">
    <source>
        <dbReference type="ARBA" id="ARBA00022824"/>
    </source>
</evidence>
<evidence type="ECO:0000256" key="9">
    <source>
        <dbReference type="ARBA" id="ARBA00023136"/>
    </source>
</evidence>
<dbReference type="PANTHER" id="PTHR21049:SF0">
    <property type="entry name" value="DOLICHYL-DIPHOSPHOOLIGOSACCHARIDE--PROTEIN GLYCOSYLTRANSFERASE SUBUNIT 1"/>
    <property type="match status" value="1"/>
</dbReference>
<reference evidence="12" key="1">
    <citation type="submission" date="2022-07" db="EMBL/GenBank/DDBJ databases">
        <authorList>
            <person name="Macas J."/>
            <person name="Novak P."/>
            <person name="Neumann P."/>
        </authorList>
    </citation>
    <scope>NUCLEOTIDE SEQUENCE</scope>
</reference>
<sequence length="613" mass="68990">MGNVNMGIHLLMVCLWVFSSSVLSDLIISKADRKIDLTSQIVRSTTILKIDNSGNGPATEVLLPFPDHQAKNLAFLKVTTSEGKGKTKSPSGSLPVKAVNPDGMPTALTWYAVTLPKELVKGESLTLEIEAVFTHLLQPFPEKITQADLQLFMLQDTAHYLSPYSVDIQSLTVKLPEPVVESYTKLENTKFSGSELKYGPYQNANPFSYQPIVVHFVSNKPFAVAEQLVQEIEISHWGNVQVTEHYTLVHAGAFSTGEFSRLDYQTRPHIRGASAFSNLVARLPPRAHSIYYRDEIGNISTSNLWSDKMKTLLEIEPRYPMFGGWKTSFTIGYGLPLQDFLFRSDGKRFLNISFGSPINEVVIDNLIVKVVLPEGSDDIYASAPFSFKQLKETKFSHLDMIGRPVVVLEKKNVVPEHNQYFQVYYRFNSFSLLREPMMLISGFFFFFLTCIIYMHADLTISKSSASYLAKKQWDEVLTVIQEVETIISSCLTIHDKLESSLRDLSRTGNVQACKAARKEADGALKELFKGLKPLLSSLQSFPQAASICPKVEELVKKETELQEKVTLKHSLVIDCYEKKSGGHDIEKRVAQIQERITSLRQEVDDLLEIINEI</sequence>
<dbReference type="GO" id="GO:0008250">
    <property type="term" value="C:oligosaccharyltransferase complex"/>
    <property type="evidence" value="ECO:0007669"/>
    <property type="project" value="UniProtKB-UniRule"/>
</dbReference>
<dbReference type="InterPro" id="IPR007676">
    <property type="entry name" value="Ribophorin_I"/>
</dbReference>
<evidence type="ECO:0000256" key="11">
    <source>
        <dbReference type="SAM" id="Coils"/>
    </source>
</evidence>
<evidence type="ECO:0000256" key="6">
    <source>
        <dbReference type="ARBA" id="ARBA00022729"/>
    </source>
</evidence>
<name>A0AAV0CBM2_9ASTE</name>
<evidence type="ECO:0000256" key="4">
    <source>
        <dbReference type="ARBA" id="ARBA00008905"/>
    </source>
</evidence>
<keyword evidence="11" id="KW-0175">Coiled coil</keyword>
<keyword evidence="8 10" id="KW-1133">Transmembrane helix</keyword>
<keyword evidence="9 10" id="KW-0472">Membrane</keyword>
<feature type="coiled-coil region" evidence="11">
    <location>
        <begin position="582"/>
        <end position="609"/>
    </location>
</feature>
<evidence type="ECO:0000313" key="12">
    <source>
        <dbReference type="EMBL" id="CAH9073447.1"/>
    </source>
</evidence>
<dbReference type="Pfam" id="PF04597">
    <property type="entry name" value="Ribophorin_I"/>
    <property type="match status" value="1"/>
</dbReference>
<keyword evidence="13" id="KW-1185">Reference proteome</keyword>
<comment type="subcellular location">
    <subcellularLocation>
        <location evidence="2 10">Endoplasmic reticulum membrane</location>
        <topology evidence="2 10">Single-pass type I membrane protein</topology>
    </subcellularLocation>
</comment>
<evidence type="ECO:0000256" key="5">
    <source>
        <dbReference type="ARBA" id="ARBA00022692"/>
    </source>
</evidence>
<dbReference type="GO" id="GO:0018279">
    <property type="term" value="P:protein N-linked glycosylation via asparagine"/>
    <property type="evidence" value="ECO:0007669"/>
    <property type="project" value="TreeGrafter"/>
</dbReference>
<comment type="similarity">
    <text evidence="4 10">Belongs to the OST1 family.</text>
</comment>
<feature type="signal peptide" evidence="10">
    <location>
        <begin position="1"/>
        <end position="24"/>
    </location>
</feature>
<gene>
    <name evidence="12" type="ORF">CEPIT_LOCUS4616</name>
</gene>
<evidence type="ECO:0000256" key="10">
    <source>
        <dbReference type="RuleBase" id="RU361143"/>
    </source>
</evidence>
<dbReference type="EMBL" id="CAMAPF010000024">
    <property type="protein sequence ID" value="CAH9073447.1"/>
    <property type="molecule type" value="Genomic_DNA"/>
</dbReference>
<organism evidence="12 13">
    <name type="scientific">Cuscuta epithymum</name>
    <dbReference type="NCBI Taxonomy" id="186058"/>
    <lineage>
        <taxon>Eukaryota</taxon>
        <taxon>Viridiplantae</taxon>
        <taxon>Streptophyta</taxon>
        <taxon>Embryophyta</taxon>
        <taxon>Tracheophyta</taxon>
        <taxon>Spermatophyta</taxon>
        <taxon>Magnoliopsida</taxon>
        <taxon>eudicotyledons</taxon>
        <taxon>Gunneridae</taxon>
        <taxon>Pentapetalae</taxon>
        <taxon>asterids</taxon>
        <taxon>lamiids</taxon>
        <taxon>Solanales</taxon>
        <taxon>Convolvulaceae</taxon>
        <taxon>Cuscuteae</taxon>
        <taxon>Cuscuta</taxon>
        <taxon>Cuscuta subgen. Cuscuta</taxon>
    </lineage>
</organism>
<keyword evidence="6 10" id="KW-0732">Signal</keyword>
<feature type="transmembrane region" description="Helical" evidence="10">
    <location>
        <begin position="437"/>
        <end position="456"/>
    </location>
</feature>
<comment type="caution">
    <text evidence="12">The sequence shown here is derived from an EMBL/GenBank/DDBJ whole genome shotgun (WGS) entry which is preliminary data.</text>
</comment>
<evidence type="ECO:0000256" key="8">
    <source>
        <dbReference type="ARBA" id="ARBA00022989"/>
    </source>
</evidence>
<comment type="subunit">
    <text evidence="10">Component of the oligosaccharyltransferase (OST) complex.</text>
</comment>
<evidence type="ECO:0000256" key="1">
    <source>
        <dbReference type="ARBA" id="ARBA00002791"/>
    </source>
</evidence>
<protein>
    <recommendedName>
        <fullName evidence="10">Dolichyl-diphosphooligosaccharide--protein glycosyltransferase subunit 1</fullName>
    </recommendedName>
</protein>
<accession>A0AAV0CBM2</accession>
<feature type="chain" id="PRO_5043112666" description="Dolichyl-diphosphooligosaccharide--protein glycosyltransferase subunit 1" evidence="10">
    <location>
        <begin position="25"/>
        <end position="613"/>
    </location>
</feature>
<proteinExistence type="inferred from homology"/>
<dbReference type="AlphaFoldDB" id="A0AAV0CBM2"/>
<evidence type="ECO:0000256" key="2">
    <source>
        <dbReference type="ARBA" id="ARBA00004115"/>
    </source>
</evidence>
<evidence type="ECO:0000313" key="13">
    <source>
        <dbReference type="Proteomes" id="UP001152523"/>
    </source>
</evidence>
<dbReference type="PANTHER" id="PTHR21049">
    <property type="entry name" value="RIBOPHORIN I"/>
    <property type="match status" value="1"/>
</dbReference>
<evidence type="ECO:0000256" key="3">
    <source>
        <dbReference type="ARBA" id="ARBA00004922"/>
    </source>
</evidence>
<comment type="pathway">
    <text evidence="3 10">Protein modification; protein glycosylation.</text>
</comment>
<keyword evidence="5 10" id="KW-0812">Transmembrane</keyword>
<dbReference type="Proteomes" id="UP001152523">
    <property type="component" value="Unassembled WGS sequence"/>
</dbReference>